<accession>A0AAV9L8K1</accession>
<organism evidence="1 2">
    <name type="scientific">Solanum pinnatisectum</name>
    <name type="common">tansyleaf nightshade</name>
    <dbReference type="NCBI Taxonomy" id="50273"/>
    <lineage>
        <taxon>Eukaryota</taxon>
        <taxon>Viridiplantae</taxon>
        <taxon>Streptophyta</taxon>
        <taxon>Embryophyta</taxon>
        <taxon>Tracheophyta</taxon>
        <taxon>Spermatophyta</taxon>
        <taxon>Magnoliopsida</taxon>
        <taxon>eudicotyledons</taxon>
        <taxon>Gunneridae</taxon>
        <taxon>Pentapetalae</taxon>
        <taxon>asterids</taxon>
        <taxon>lamiids</taxon>
        <taxon>Solanales</taxon>
        <taxon>Solanaceae</taxon>
        <taxon>Solanoideae</taxon>
        <taxon>Solaneae</taxon>
        <taxon>Solanum</taxon>
    </lineage>
</organism>
<keyword evidence="2" id="KW-1185">Reference proteome</keyword>
<evidence type="ECO:0000313" key="1">
    <source>
        <dbReference type="EMBL" id="KAK4721588.1"/>
    </source>
</evidence>
<reference evidence="1 2" key="1">
    <citation type="submission" date="2023-10" db="EMBL/GenBank/DDBJ databases">
        <title>Genome-Wide Identification Analysis in wild type Solanum Pinnatisectum Reveals Some Genes Defensing Phytophthora Infestans.</title>
        <authorList>
            <person name="Sun C."/>
        </authorList>
    </citation>
    <scope>NUCLEOTIDE SEQUENCE [LARGE SCALE GENOMIC DNA]</scope>
    <source>
        <strain evidence="1">LQN</strain>
        <tissue evidence="1">Leaf</tissue>
    </source>
</reference>
<dbReference type="AlphaFoldDB" id="A0AAV9L8K1"/>
<comment type="caution">
    <text evidence="1">The sequence shown here is derived from an EMBL/GenBank/DDBJ whole genome shotgun (WGS) entry which is preliminary data.</text>
</comment>
<name>A0AAV9L8K1_9SOLN</name>
<protein>
    <submittedName>
        <fullName evidence="1">Uncharacterized protein</fullName>
    </submittedName>
</protein>
<evidence type="ECO:0000313" key="2">
    <source>
        <dbReference type="Proteomes" id="UP001311915"/>
    </source>
</evidence>
<dbReference type="Proteomes" id="UP001311915">
    <property type="component" value="Unassembled WGS sequence"/>
</dbReference>
<proteinExistence type="predicted"/>
<sequence length="134" mass="14808">MGSISFLVIHSGRWNEDNCYIDYTIEAIMLKEYATFRDLLDEVAKQIGVDLRINSVKLKYKIEGSNAPLEIHNETGLKYPLCVSISLNDCELADRNLLEDGVGMCGINGGDIVDTQALVLSVPNISDEGNTQIK</sequence>
<gene>
    <name evidence="1" type="ORF">R3W88_011821</name>
</gene>
<dbReference type="EMBL" id="JAWPEI010000007">
    <property type="protein sequence ID" value="KAK4721588.1"/>
    <property type="molecule type" value="Genomic_DNA"/>
</dbReference>